<dbReference type="Gene3D" id="3.30.70.270">
    <property type="match status" value="1"/>
</dbReference>
<dbReference type="GO" id="GO:1902201">
    <property type="term" value="P:negative regulation of bacterial-type flagellum-dependent cell motility"/>
    <property type="evidence" value="ECO:0007669"/>
    <property type="project" value="TreeGrafter"/>
</dbReference>
<dbReference type="PANTHER" id="PTHR45138:SF9">
    <property type="entry name" value="DIGUANYLATE CYCLASE DGCM-RELATED"/>
    <property type="match status" value="1"/>
</dbReference>
<evidence type="ECO:0000313" key="4">
    <source>
        <dbReference type="EMBL" id="AFK57180.1"/>
    </source>
</evidence>
<accession>I3TWP2</accession>
<dbReference type="GO" id="GO:0052621">
    <property type="term" value="F:diguanylate cyclase activity"/>
    <property type="evidence" value="ECO:0007669"/>
    <property type="project" value="UniProtKB-EC"/>
</dbReference>
<keyword evidence="5" id="KW-1185">Reference proteome</keyword>
<dbReference type="InterPro" id="IPR029787">
    <property type="entry name" value="Nucleotide_cyclase"/>
</dbReference>
<dbReference type="Pfam" id="PF00990">
    <property type="entry name" value="GGDEF"/>
    <property type="match status" value="1"/>
</dbReference>
<evidence type="ECO:0000256" key="2">
    <source>
        <dbReference type="ARBA" id="ARBA00034247"/>
    </source>
</evidence>
<gene>
    <name evidence="4" type="ordered locus">TMO_c0570</name>
</gene>
<dbReference type="GO" id="GO:0043709">
    <property type="term" value="P:cell adhesion involved in single-species biofilm formation"/>
    <property type="evidence" value="ECO:0007669"/>
    <property type="project" value="TreeGrafter"/>
</dbReference>
<dbReference type="EC" id="2.7.7.65" evidence="1"/>
<dbReference type="InterPro" id="IPR050469">
    <property type="entry name" value="Diguanylate_Cyclase"/>
</dbReference>
<evidence type="ECO:0000313" key="5">
    <source>
        <dbReference type="Proteomes" id="UP000005258"/>
    </source>
</evidence>
<keyword evidence="4" id="KW-0614">Plasmid</keyword>
<dbReference type="KEGG" id="tmo:TMO_c0570"/>
<dbReference type="EMBL" id="CP003239">
    <property type="protein sequence ID" value="AFK57180.1"/>
    <property type="molecule type" value="Genomic_DNA"/>
</dbReference>
<organism evidence="4 5">
    <name type="scientific">Tistrella mobilis (strain KA081020-065)</name>
    <dbReference type="NCBI Taxonomy" id="1110502"/>
    <lineage>
        <taxon>Bacteria</taxon>
        <taxon>Pseudomonadati</taxon>
        <taxon>Pseudomonadota</taxon>
        <taxon>Alphaproteobacteria</taxon>
        <taxon>Geminicoccales</taxon>
        <taxon>Geminicoccaceae</taxon>
        <taxon>Tistrella</taxon>
    </lineage>
</organism>
<dbReference type="InterPro" id="IPR043128">
    <property type="entry name" value="Rev_trsase/Diguanyl_cyclase"/>
</dbReference>
<reference evidence="4 5" key="1">
    <citation type="journal article" date="2012" name="J. Am. Chem. Soc.">
        <title>Bacterial biosynthesis and maturation of the didemnin anti-cancer agents.</title>
        <authorList>
            <person name="Xu Y."/>
            <person name="Kersten R.D."/>
            <person name="Nam S.J."/>
            <person name="Lu L."/>
            <person name="Al-Suwailem A.M."/>
            <person name="Zheng H."/>
            <person name="Fenical W."/>
            <person name="Dorrestein P.C."/>
            <person name="Moore B.S."/>
            <person name="Qian P.Y."/>
        </authorList>
    </citation>
    <scope>NUCLEOTIDE SEQUENCE [LARGE SCALE GENOMIC DNA]</scope>
    <source>
        <strain evidence="4 5">KA081020-065</strain>
    </source>
</reference>
<sequence>MVKQVNPDAEDRPGVQAMRLRCDIARLRPVTISIGIAPCPPGSGRDDIARAELIALADRALYAAKAAGRNRVVTARR</sequence>
<dbReference type="PANTHER" id="PTHR45138">
    <property type="entry name" value="REGULATORY COMPONENTS OF SENSORY TRANSDUCTION SYSTEM"/>
    <property type="match status" value="1"/>
</dbReference>
<protein>
    <recommendedName>
        <fullName evidence="1">diguanylate cyclase</fullName>
        <ecNumber evidence="1">2.7.7.65</ecNumber>
    </recommendedName>
</protein>
<evidence type="ECO:0000256" key="1">
    <source>
        <dbReference type="ARBA" id="ARBA00012528"/>
    </source>
</evidence>
<feature type="domain" description="GGDEF" evidence="3">
    <location>
        <begin position="1"/>
        <end position="77"/>
    </location>
</feature>
<dbReference type="InterPro" id="IPR000160">
    <property type="entry name" value="GGDEF_dom"/>
</dbReference>
<dbReference type="SUPFAM" id="SSF55073">
    <property type="entry name" value="Nucleotide cyclase"/>
    <property type="match status" value="1"/>
</dbReference>
<proteinExistence type="predicted"/>
<dbReference type="AlphaFoldDB" id="I3TWP2"/>
<comment type="catalytic activity">
    <reaction evidence="2">
        <text>2 GTP = 3',3'-c-di-GMP + 2 diphosphate</text>
        <dbReference type="Rhea" id="RHEA:24898"/>
        <dbReference type="ChEBI" id="CHEBI:33019"/>
        <dbReference type="ChEBI" id="CHEBI:37565"/>
        <dbReference type="ChEBI" id="CHEBI:58805"/>
        <dbReference type="EC" id="2.7.7.65"/>
    </reaction>
</comment>
<dbReference type="HOGENOM" id="CLU_2636958_0_0_5"/>
<evidence type="ECO:0000259" key="3">
    <source>
        <dbReference type="PROSITE" id="PS50887"/>
    </source>
</evidence>
<dbReference type="PROSITE" id="PS50887">
    <property type="entry name" value="GGDEF"/>
    <property type="match status" value="1"/>
</dbReference>
<name>I3TWP2_TISMK</name>
<geneLocation type="plasmid" evidence="4 5">
    <name>pTM3</name>
</geneLocation>
<dbReference type="Proteomes" id="UP000005258">
    <property type="component" value="Plasmid pTM3"/>
</dbReference>
<dbReference type="GO" id="GO:0005886">
    <property type="term" value="C:plasma membrane"/>
    <property type="evidence" value="ECO:0007669"/>
    <property type="project" value="TreeGrafter"/>
</dbReference>